<dbReference type="InterPro" id="IPR029069">
    <property type="entry name" value="HotDog_dom_sf"/>
</dbReference>
<sequence>MTANERFDTMETRIAYRDIDLLGQMHNAAYLTLAEQALVAFWSHRPAVEGEPAFTMKRMECSFHKPLRYDDLASLRVEVDKIGMQTVGFAVKIEREGQLAARVEIVWMAYDREKGEEVALPERLRDWLYDFLP</sequence>
<dbReference type="Gene3D" id="3.10.129.10">
    <property type="entry name" value="Hotdog Thioesterase"/>
    <property type="match status" value="1"/>
</dbReference>
<evidence type="ECO:0000313" key="1">
    <source>
        <dbReference type="EMBL" id="MBB4104335.1"/>
    </source>
</evidence>
<dbReference type="RefSeq" id="WP_183793418.1">
    <property type="nucleotide sequence ID" value="NZ_JACIDU010000011.1"/>
</dbReference>
<dbReference type="EMBL" id="JACIDU010000011">
    <property type="protein sequence ID" value="MBB4104335.1"/>
    <property type="molecule type" value="Genomic_DNA"/>
</dbReference>
<protein>
    <submittedName>
        <fullName evidence="1">Acyl-CoA thioester hydrolase</fullName>
        <ecNumber evidence="1">3.1.2.-</ecNumber>
    </submittedName>
</protein>
<proteinExistence type="predicted"/>
<keyword evidence="2" id="KW-1185">Reference proteome</keyword>
<dbReference type="CDD" id="cd00586">
    <property type="entry name" value="4HBT"/>
    <property type="match status" value="1"/>
</dbReference>
<gene>
    <name evidence="1" type="ORF">GGQ66_002909</name>
</gene>
<keyword evidence="1" id="KW-0378">Hydrolase</keyword>
<dbReference type="Pfam" id="PF13279">
    <property type="entry name" value="4HBT_2"/>
    <property type="match status" value="1"/>
</dbReference>
<dbReference type="GO" id="GO:0016787">
    <property type="term" value="F:hydrolase activity"/>
    <property type="evidence" value="ECO:0007669"/>
    <property type="project" value="UniProtKB-KW"/>
</dbReference>
<dbReference type="SUPFAM" id="SSF54637">
    <property type="entry name" value="Thioesterase/thiol ester dehydrase-isomerase"/>
    <property type="match status" value="1"/>
</dbReference>
<dbReference type="AlphaFoldDB" id="A0A7W6K373"/>
<name>A0A7W6K373_9HYPH</name>
<evidence type="ECO:0000313" key="2">
    <source>
        <dbReference type="Proteomes" id="UP000584824"/>
    </source>
</evidence>
<dbReference type="EC" id="3.1.2.-" evidence="1"/>
<organism evidence="1 2">
    <name type="scientific">Allorhizobium borbori</name>
    <dbReference type="NCBI Taxonomy" id="485907"/>
    <lineage>
        <taxon>Bacteria</taxon>
        <taxon>Pseudomonadati</taxon>
        <taxon>Pseudomonadota</taxon>
        <taxon>Alphaproteobacteria</taxon>
        <taxon>Hyphomicrobiales</taxon>
        <taxon>Rhizobiaceae</taxon>
        <taxon>Rhizobium/Agrobacterium group</taxon>
        <taxon>Allorhizobium</taxon>
    </lineage>
</organism>
<comment type="caution">
    <text evidence="1">The sequence shown here is derived from an EMBL/GenBank/DDBJ whole genome shotgun (WGS) entry which is preliminary data.</text>
</comment>
<reference evidence="1 2" key="1">
    <citation type="submission" date="2020-08" db="EMBL/GenBank/DDBJ databases">
        <title>Genomic Encyclopedia of Type Strains, Phase IV (KMG-IV): sequencing the most valuable type-strain genomes for metagenomic binning, comparative biology and taxonomic classification.</title>
        <authorList>
            <person name="Goeker M."/>
        </authorList>
    </citation>
    <scope>NUCLEOTIDE SEQUENCE [LARGE SCALE GENOMIC DNA]</scope>
    <source>
        <strain evidence="1 2">DSM 26385</strain>
    </source>
</reference>
<accession>A0A7W6K373</accession>
<dbReference type="Proteomes" id="UP000584824">
    <property type="component" value="Unassembled WGS sequence"/>
</dbReference>